<dbReference type="Pfam" id="PF05137">
    <property type="entry name" value="PilN"/>
    <property type="match status" value="1"/>
</dbReference>
<feature type="transmembrane region" description="Helical" evidence="1">
    <location>
        <begin position="20"/>
        <end position="38"/>
    </location>
</feature>
<keyword evidence="1" id="KW-1133">Transmembrane helix</keyword>
<dbReference type="OrthoDB" id="2112590at2"/>
<dbReference type="STRING" id="1293054.HSACCH_01262"/>
<dbReference type="InterPro" id="IPR007813">
    <property type="entry name" value="PilN"/>
</dbReference>
<evidence type="ECO:0008006" key="4">
    <source>
        <dbReference type="Google" id="ProtNLM"/>
    </source>
</evidence>
<evidence type="ECO:0000256" key="1">
    <source>
        <dbReference type="SAM" id="Phobius"/>
    </source>
</evidence>
<sequence length="158" mass="18432">MSVIFKEKHYDQLSILLKNIAVIIIVLVILLTGFNFFFKNKNKVLSSSLESLNREELKYQVLIDNSKNRHSQIAADKYFDLLIKLAQYAENIALSSIYAKDKKINLNAVSMNQKNIFELIKNLKTDQKFSDVKLLNISHRDNYYFQLELTILNRGVEK</sequence>
<keyword evidence="1" id="KW-0472">Membrane</keyword>
<name>M5E178_9FIRM</name>
<reference evidence="3" key="1">
    <citation type="journal article" date="2013" name="Genome Announc.">
        <title>Genome Sequence of Halanaerobium saccharolyticum subsp. saccharolyticum Strain DSM 6643T, a Halophilic Hydrogen-Producing Bacterium.</title>
        <authorList>
            <person name="Kivisto A."/>
            <person name="Larjo A."/>
            <person name="Ciranna A."/>
            <person name="Santala V."/>
            <person name="Roos C."/>
            <person name="Karp M."/>
        </authorList>
    </citation>
    <scope>NUCLEOTIDE SEQUENCE [LARGE SCALE GENOMIC DNA]</scope>
    <source>
        <strain evidence="3">DSM 6643</strain>
    </source>
</reference>
<dbReference type="Proteomes" id="UP000012063">
    <property type="component" value="Unassembled WGS sequence"/>
</dbReference>
<dbReference type="EMBL" id="CAUI01000015">
    <property type="protein sequence ID" value="CCU79353.1"/>
    <property type="molecule type" value="Genomic_DNA"/>
</dbReference>
<dbReference type="InParanoid" id="M5E178"/>
<dbReference type="RefSeq" id="WP_005488693.1">
    <property type="nucleotide sequence ID" value="NZ_CAUI01000015.1"/>
</dbReference>
<dbReference type="AlphaFoldDB" id="M5E178"/>
<keyword evidence="1" id="KW-0812">Transmembrane</keyword>
<evidence type="ECO:0000313" key="3">
    <source>
        <dbReference type="Proteomes" id="UP000012063"/>
    </source>
</evidence>
<proteinExistence type="predicted"/>
<organism evidence="2 3">
    <name type="scientific">Halanaerobium saccharolyticum subsp. saccharolyticum DSM 6643</name>
    <dbReference type="NCBI Taxonomy" id="1293054"/>
    <lineage>
        <taxon>Bacteria</taxon>
        <taxon>Bacillati</taxon>
        <taxon>Bacillota</taxon>
        <taxon>Clostridia</taxon>
        <taxon>Halanaerobiales</taxon>
        <taxon>Halanaerobiaceae</taxon>
        <taxon>Halanaerobium</taxon>
    </lineage>
</organism>
<gene>
    <name evidence="2" type="ORF">HSACCH_01262</name>
</gene>
<accession>M5E178</accession>
<comment type="caution">
    <text evidence="2">The sequence shown here is derived from an EMBL/GenBank/DDBJ whole genome shotgun (WGS) entry which is preliminary data.</text>
</comment>
<keyword evidence="3" id="KW-1185">Reference proteome</keyword>
<protein>
    <recommendedName>
        <fullName evidence="4">Type IV pilus assembly protein PilN</fullName>
    </recommendedName>
</protein>
<evidence type="ECO:0000313" key="2">
    <source>
        <dbReference type="EMBL" id="CCU79353.1"/>
    </source>
</evidence>